<keyword evidence="3" id="KW-1185">Reference proteome</keyword>
<dbReference type="AlphaFoldDB" id="A0A8K0DG44"/>
<proteinExistence type="predicted"/>
<name>A0A8K0DG44_IGNLU</name>
<feature type="coiled-coil region" evidence="1">
    <location>
        <begin position="135"/>
        <end position="190"/>
    </location>
</feature>
<keyword evidence="1" id="KW-0175">Coiled coil</keyword>
<dbReference type="Proteomes" id="UP000801492">
    <property type="component" value="Unassembled WGS sequence"/>
</dbReference>
<organism evidence="2 3">
    <name type="scientific">Ignelater luminosus</name>
    <name type="common">Cucubano</name>
    <name type="synonym">Pyrophorus luminosus</name>
    <dbReference type="NCBI Taxonomy" id="2038154"/>
    <lineage>
        <taxon>Eukaryota</taxon>
        <taxon>Metazoa</taxon>
        <taxon>Ecdysozoa</taxon>
        <taxon>Arthropoda</taxon>
        <taxon>Hexapoda</taxon>
        <taxon>Insecta</taxon>
        <taxon>Pterygota</taxon>
        <taxon>Neoptera</taxon>
        <taxon>Endopterygota</taxon>
        <taxon>Coleoptera</taxon>
        <taxon>Polyphaga</taxon>
        <taxon>Elateriformia</taxon>
        <taxon>Elateroidea</taxon>
        <taxon>Elateridae</taxon>
        <taxon>Agrypninae</taxon>
        <taxon>Pyrophorini</taxon>
        <taxon>Ignelater</taxon>
    </lineage>
</organism>
<evidence type="ECO:0000313" key="3">
    <source>
        <dbReference type="Proteomes" id="UP000801492"/>
    </source>
</evidence>
<evidence type="ECO:0000256" key="1">
    <source>
        <dbReference type="SAM" id="Coils"/>
    </source>
</evidence>
<evidence type="ECO:0000313" key="2">
    <source>
        <dbReference type="EMBL" id="KAF2902661.1"/>
    </source>
</evidence>
<protein>
    <submittedName>
        <fullName evidence="2">Uncharacterized protein</fullName>
    </submittedName>
</protein>
<gene>
    <name evidence="2" type="ORF">ILUMI_03527</name>
</gene>
<dbReference type="EMBL" id="VTPC01001228">
    <property type="protein sequence ID" value="KAF2902661.1"/>
    <property type="molecule type" value="Genomic_DNA"/>
</dbReference>
<sequence length="229" mass="27090">MRAVRICPSPHLNCRMQIVDKASWSLKLNSQSQENSIRLMEENKDEENCNVVEAIQKTVIGSYYLRIQTNALVALEGKELESPLARKIHIGVSSKRIQCFDREKVGLDKHEASELYDSENEEEFSDEKNEIIILVEELIKRNDEMLQEIKEIREEQKEYKDQFKIIKKESETMKKEIVALNEEVEYLETKRKKTNLIVSHLEIDKKYNKDLKEEMESFIERGLEIKIRR</sequence>
<comment type="caution">
    <text evidence="2">The sequence shown here is derived from an EMBL/GenBank/DDBJ whole genome shotgun (WGS) entry which is preliminary data.</text>
</comment>
<reference evidence="2" key="1">
    <citation type="submission" date="2019-08" db="EMBL/GenBank/DDBJ databases">
        <title>The genome of the North American firefly Photinus pyralis.</title>
        <authorList>
            <consortium name="Photinus pyralis genome working group"/>
            <person name="Fallon T.R."/>
            <person name="Sander Lower S.E."/>
            <person name="Weng J.-K."/>
        </authorList>
    </citation>
    <scope>NUCLEOTIDE SEQUENCE</scope>
    <source>
        <strain evidence="2">TRF0915ILg1</strain>
        <tissue evidence="2">Whole body</tissue>
    </source>
</reference>
<accession>A0A8K0DG44</accession>